<evidence type="ECO:0000313" key="5">
    <source>
        <dbReference type="Proteomes" id="UP001220377"/>
    </source>
</evidence>
<organism evidence="4 5">
    <name type="scientific">Lacticaseibacillus pabuli</name>
    <dbReference type="NCBI Taxonomy" id="3025672"/>
    <lineage>
        <taxon>Bacteria</taxon>
        <taxon>Bacillati</taxon>
        <taxon>Bacillota</taxon>
        <taxon>Bacilli</taxon>
        <taxon>Lactobacillales</taxon>
        <taxon>Lactobacillaceae</taxon>
        <taxon>Lacticaseibacillus</taxon>
    </lineage>
</organism>
<name>A0ABY7WWE3_9LACO</name>
<gene>
    <name evidence="4" type="ORF">PQ472_03345</name>
</gene>
<dbReference type="InterPro" id="IPR009057">
    <property type="entry name" value="Homeodomain-like_sf"/>
</dbReference>
<dbReference type="InterPro" id="IPR001647">
    <property type="entry name" value="HTH_TetR"/>
</dbReference>
<protein>
    <submittedName>
        <fullName evidence="4">TetR/AcrR family transcriptional regulator</fullName>
    </submittedName>
</protein>
<dbReference type="RefSeq" id="WP_274261348.1">
    <property type="nucleotide sequence ID" value="NZ_CP117884.1"/>
</dbReference>
<dbReference type="Proteomes" id="UP001220377">
    <property type="component" value="Chromosome"/>
</dbReference>
<keyword evidence="5" id="KW-1185">Reference proteome</keyword>
<evidence type="ECO:0000256" key="2">
    <source>
        <dbReference type="PROSITE-ProRule" id="PRU00335"/>
    </source>
</evidence>
<feature type="DNA-binding region" description="H-T-H motif" evidence="2">
    <location>
        <begin position="33"/>
        <end position="52"/>
    </location>
</feature>
<dbReference type="SUPFAM" id="SSF46689">
    <property type="entry name" value="Homeodomain-like"/>
    <property type="match status" value="1"/>
</dbReference>
<accession>A0ABY7WWE3</accession>
<proteinExistence type="predicted"/>
<evidence type="ECO:0000259" key="3">
    <source>
        <dbReference type="PROSITE" id="PS50977"/>
    </source>
</evidence>
<dbReference type="PROSITE" id="PS50977">
    <property type="entry name" value="HTH_TETR_2"/>
    <property type="match status" value="1"/>
</dbReference>
<evidence type="ECO:0000313" key="4">
    <source>
        <dbReference type="EMBL" id="WDF83287.1"/>
    </source>
</evidence>
<dbReference type="Gene3D" id="1.10.357.10">
    <property type="entry name" value="Tetracycline Repressor, domain 2"/>
    <property type="match status" value="1"/>
</dbReference>
<evidence type="ECO:0000256" key="1">
    <source>
        <dbReference type="ARBA" id="ARBA00023125"/>
    </source>
</evidence>
<keyword evidence="1 2" id="KW-0238">DNA-binding</keyword>
<dbReference type="EMBL" id="CP117884">
    <property type="protein sequence ID" value="WDF83287.1"/>
    <property type="molecule type" value="Genomic_DNA"/>
</dbReference>
<feature type="domain" description="HTH tetR-type" evidence="3">
    <location>
        <begin position="10"/>
        <end position="70"/>
    </location>
</feature>
<sequence length="193" mass="21707">MTVKQPDLRAVRTDKAIRKAFEDMIMAGDRPIKVTELAKRAGINRKTFYLHYDTVDDLIDSYVADAKADLLNRLRKHSVDNYVRQRGLLIQVLSDFYTANQQFYAYILQLGDDTGRVRRLEAEVTEIVARQIADAEHISMDDAMLVVTFSSSTILTMLRLKTAGKVHFSVAEMQSKIAALNVGGLKAMGNLPI</sequence>
<reference evidence="4 5" key="1">
    <citation type="submission" date="2023-02" db="EMBL/GenBank/DDBJ databases">
        <title>Genome sequence of Lacticaseibacillus sp. KACC 23028.</title>
        <authorList>
            <person name="Kim S."/>
            <person name="Heo J."/>
            <person name="Kwon S.-W."/>
        </authorList>
    </citation>
    <scope>NUCLEOTIDE SEQUENCE [LARGE SCALE GENOMIC DNA]</scope>
    <source>
        <strain evidence="4 5">KACC 23028</strain>
    </source>
</reference>